<feature type="compositionally biased region" description="Polar residues" evidence="2">
    <location>
        <begin position="258"/>
        <end position="286"/>
    </location>
</feature>
<feature type="compositionally biased region" description="Polar residues" evidence="2">
    <location>
        <begin position="606"/>
        <end position="628"/>
    </location>
</feature>
<feature type="region of interest" description="Disordered" evidence="2">
    <location>
        <begin position="216"/>
        <end position="296"/>
    </location>
</feature>
<protein>
    <submittedName>
        <fullName evidence="6">Uncharacterized protein</fullName>
    </submittedName>
</protein>
<dbReference type="Proteomes" id="UP000626092">
    <property type="component" value="Unassembled WGS sequence"/>
</dbReference>
<proteinExistence type="predicted"/>
<name>A0A834GVQ8_RHOSS</name>
<accession>A0A834GVQ8</accession>
<dbReference type="Pfam" id="PF22936">
    <property type="entry name" value="Pol_BBD"/>
    <property type="match status" value="1"/>
</dbReference>
<dbReference type="EMBL" id="WJXA01000005">
    <property type="protein sequence ID" value="KAF7143314.1"/>
    <property type="molecule type" value="Genomic_DNA"/>
</dbReference>
<feature type="compositionally biased region" description="Low complexity" evidence="2">
    <location>
        <begin position="582"/>
        <end position="593"/>
    </location>
</feature>
<keyword evidence="1" id="KW-0378">Hydrolase</keyword>
<dbReference type="InterPro" id="IPR013103">
    <property type="entry name" value="RVT_2"/>
</dbReference>
<evidence type="ECO:0000256" key="1">
    <source>
        <dbReference type="ARBA" id="ARBA00022750"/>
    </source>
</evidence>
<dbReference type="Pfam" id="PF14223">
    <property type="entry name" value="Retrotran_gag_2"/>
    <property type="match status" value="1"/>
</dbReference>
<evidence type="ECO:0000259" key="4">
    <source>
        <dbReference type="Pfam" id="PF13976"/>
    </source>
</evidence>
<evidence type="ECO:0000256" key="2">
    <source>
        <dbReference type="SAM" id="MobiDB-lite"/>
    </source>
</evidence>
<dbReference type="InterPro" id="IPR043502">
    <property type="entry name" value="DNA/RNA_pol_sf"/>
</dbReference>
<feature type="domain" description="Retrovirus-related Pol polyprotein from transposon TNT 1-94-like beta-barrel" evidence="5">
    <location>
        <begin position="354"/>
        <end position="430"/>
    </location>
</feature>
<dbReference type="InterPro" id="IPR054722">
    <property type="entry name" value="PolX-like_BBD"/>
</dbReference>
<evidence type="ECO:0000259" key="3">
    <source>
        <dbReference type="Pfam" id="PF07727"/>
    </source>
</evidence>
<evidence type="ECO:0000313" key="6">
    <source>
        <dbReference type="EMBL" id="KAF7143314.1"/>
    </source>
</evidence>
<dbReference type="SUPFAM" id="SSF56672">
    <property type="entry name" value="DNA/RNA polymerases"/>
    <property type="match status" value="1"/>
</dbReference>
<dbReference type="OrthoDB" id="1845088at2759"/>
<dbReference type="GO" id="GO:0004190">
    <property type="term" value="F:aspartic-type endopeptidase activity"/>
    <property type="evidence" value="ECO:0007669"/>
    <property type="project" value="UniProtKB-KW"/>
</dbReference>
<feature type="compositionally biased region" description="Polar residues" evidence="2">
    <location>
        <begin position="223"/>
        <end position="241"/>
    </location>
</feature>
<feature type="region of interest" description="Disordered" evidence="2">
    <location>
        <begin position="568"/>
        <end position="637"/>
    </location>
</feature>
<feature type="domain" description="Reverse transcriptase Ty1/copia-type" evidence="3">
    <location>
        <begin position="691"/>
        <end position="804"/>
    </location>
</feature>
<feature type="domain" description="GAG-pre-integrase" evidence="4">
    <location>
        <begin position="483"/>
        <end position="537"/>
    </location>
</feature>
<dbReference type="PANTHER" id="PTHR47481">
    <property type="match status" value="1"/>
</dbReference>
<sequence length="874" mass="96646">MASSATSSSAMFTSTPMSLSLGTIINYVSIRLDETNYLLWRSQFVPILVANDLYGYVDGSISPPSRTIQSSEGKNIPNAEFLSWRKTDQFVLSCINATLTQGLFAQVLGGSAAHEVWESLHSMFLEQSQARFDLLKGDIQSIQKGTSSISDYLNQLKHLADSLAALQHPVPDYELVGHALNGLGTDYTNFVVMMENRDPPPTFAELRSRLFNHEQRLKRSVQHAPSSENTALMSTRGSNAHQIPYGHSNGHSNELHHNSSFRSRQTRFNQPRQNQGNNRYPQSQSHNHGRGQGFRGKPYLGKCQICREQSHSAFKCPHRFKQGYNPQQVQQSFAAMNIDETPSVAQPQNSDPCWYPDTGATSHMTAEMPLLQNPQEYSGSDSVMVGNGAGLRISHTGDIYFHKFDSKFQLEDVLCVPAIKKNLLSVGRFTIDNNCSFHFFPWGYCVKDLATGKILLKGPIKDNLYPPHLFSGKPRNADGAMAKETAFLSSKATPEVWHNRLGHPNFQVVSSLSSNKCLEVSGTLNKNFICAACQLGKTMKVDSPTLVTHQQWVNLPIPFATLGQDLSLPTSMMTPPSPPSIPSDIDGPDPTSSYQALDISPRDPPITSSPVLEPPSTQDPLPANNATSAPLPLQPVPTHPMVTPLKDGIVKPKHHFYLTTKYPIPKAFVALLPSHETVEPSTFNQASKHPNWCAAMQDEFNALMSNGTWADSSMFVFRSSAGIMVLLLYVDDIILTSTCSSLLHSLINILNTEFAMKDLGDLHYFLGIEAKRTPQGLHFSQSKYALSLLSRTTMLEAKPCSTPVPAGSKLSLHDGEPLSDPSYYRQIVGALQYLTMTRPDLTYVVNQACQFMHSPTTVHLQAVKRILRFSIVVV</sequence>
<dbReference type="InterPro" id="IPR025724">
    <property type="entry name" value="GAG-pre-integrase_dom"/>
</dbReference>
<evidence type="ECO:0000313" key="7">
    <source>
        <dbReference type="Proteomes" id="UP000626092"/>
    </source>
</evidence>
<keyword evidence="1" id="KW-0645">Protease</keyword>
<keyword evidence="1" id="KW-0064">Aspartyl protease</keyword>
<comment type="caution">
    <text evidence="6">The sequence shown here is derived from an EMBL/GenBank/DDBJ whole genome shotgun (WGS) entry which is preliminary data.</text>
</comment>
<evidence type="ECO:0000259" key="5">
    <source>
        <dbReference type="Pfam" id="PF22936"/>
    </source>
</evidence>
<dbReference type="Pfam" id="PF07727">
    <property type="entry name" value="RVT_2"/>
    <property type="match status" value="1"/>
</dbReference>
<gene>
    <name evidence="6" type="ORF">RHSIM_Rhsim05G0196600</name>
</gene>
<dbReference type="Pfam" id="PF13976">
    <property type="entry name" value="gag_pre-integrs"/>
    <property type="match status" value="1"/>
</dbReference>
<dbReference type="PANTHER" id="PTHR47481:SF31">
    <property type="entry name" value="OS01G0873500 PROTEIN"/>
    <property type="match status" value="1"/>
</dbReference>
<dbReference type="AlphaFoldDB" id="A0A834GVQ8"/>
<keyword evidence="7" id="KW-1185">Reference proteome</keyword>
<organism evidence="6 7">
    <name type="scientific">Rhododendron simsii</name>
    <name type="common">Sims's rhododendron</name>
    <dbReference type="NCBI Taxonomy" id="118357"/>
    <lineage>
        <taxon>Eukaryota</taxon>
        <taxon>Viridiplantae</taxon>
        <taxon>Streptophyta</taxon>
        <taxon>Embryophyta</taxon>
        <taxon>Tracheophyta</taxon>
        <taxon>Spermatophyta</taxon>
        <taxon>Magnoliopsida</taxon>
        <taxon>eudicotyledons</taxon>
        <taxon>Gunneridae</taxon>
        <taxon>Pentapetalae</taxon>
        <taxon>asterids</taxon>
        <taxon>Ericales</taxon>
        <taxon>Ericaceae</taxon>
        <taxon>Ericoideae</taxon>
        <taxon>Rhodoreae</taxon>
        <taxon>Rhododendron</taxon>
    </lineage>
</organism>
<reference evidence="6" key="1">
    <citation type="submission" date="2019-11" db="EMBL/GenBank/DDBJ databases">
        <authorList>
            <person name="Liu Y."/>
            <person name="Hou J."/>
            <person name="Li T.-Q."/>
            <person name="Guan C.-H."/>
            <person name="Wu X."/>
            <person name="Wu H.-Z."/>
            <person name="Ling F."/>
            <person name="Zhang R."/>
            <person name="Shi X.-G."/>
            <person name="Ren J.-P."/>
            <person name="Chen E.-F."/>
            <person name="Sun J.-M."/>
        </authorList>
    </citation>
    <scope>NUCLEOTIDE SEQUENCE</scope>
    <source>
        <strain evidence="6">Adult_tree_wgs_1</strain>
        <tissue evidence="6">Leaves</tissue>
    </source>
</reference>